<dbReference type="Pfam" id="PF02424">
    <property type="entry name" value="ApbE"/>
    <property type="match status" value="1"/>
</dbReference>
<proteinExistence type="inferred from homology"/>
<dbReference type="PANTHER" id="PTHR30040">
    <property type="entry name" value="THIAMINE BIOSYNTHESIS LIPOPROTEIN APBE"/>
    <property type="match status" value="1"/>
</dbReference>
<keyword evidence="5 10" id="KW-0479">Metal-binding</keyword>
<evidence type="ECO:0000256" key="6">
    <source>
        <dbReference type="ARBA" id="ARBA00022827"/>
    </source>
</evidence>
<dbReference type="GO" id="GO:0046872">
    <property type="term" value="F:metal ion binding"/>
    <property type="evidence" value="ECO:0007669"/>
    <property type="project" value="UniProtKB-UniRule"/>
</dbReference>
<evidence type="ECO:0000256" key="1">
    <source>
        <dbReference type="ARBA" id="ARBA00011955"/>
    </source>
</evidence>
<dbReference type="GO" id="GO:0016740">
    <property type="term" value="F:transferase activity"/>
    <property type="evidence" value="ECO:0007669"/>
    <property type="project" value="UniProtKB-UniRule"/>
</dbReference>
<evidence type="ECO:0000256" key="7">
    <source>
        <dbReference type="ARBA" id="ARBA00022842"/>
    </source>
</evidence>
<sequence>MNIKSKRTFLAAVVLLLILILFAFMYQRKSQTEAPEPISKTDYLLNTIVTVTLYDSQDEEILDGALDLCREYDDLLSPTTQTSEIYQLNHGELPVDEDGFYELSEKTADVISHGLSYCELSDGAFDIAIEPVSSLWDFTSGNGKVPDEAAIQAALPLVDYRDITLDGNRIRFAKEGMGINLGAIAKGYIADRIKDYLLEEGVESAIIDLGGNILCVGQRPDGTPFRIGIQKPFADRSETEAVMEISDKSVVSSGIYERYFEQDGVLYHHILDPSTGYPYDNNLVSVTIISNKSVDGDGLSTTCFALGLEKGLDLVNSLPDVQAVFITDDYQLHYSENFDKEITLSQ</sequence>
<evidence type="ECO:0000256" key="3">
    <source>
        <dbReference type="ARBA" id="ARBA00022630"/>
    </source>
</evidence>
<dbReference type="AlphaFoldDB" id="A0A9D1PC80"/>
<dbReference type="PIRSF" id="PIRSF006268">
    <property type="entry name" value="ApbE"/>
    <property type="match status" value="1"/>
</dbReference>
<evidence type="ECO:0000256" key="8">
    <source>
        <dbReference type="ARBA" id="ARBA00031306"/>
    </source>
</evidence>
<evidence type="ECO:0000256" key="10">
    <source>
        <dbReference type="PIRNR" id="PIRNR006268"/>
    </source>
</evidence>
<feature type="binding site" evidence="11">
    <location>
        <position position="297"/>
    </location>
    <ligand>
        <name>Mg(2+)</name>
        <dbReference type="ChEBI" id="CHEBI:18420"/>
    </ligand>
</feature>
<comment type="similarity">
    <text evidence="10">Belongs to the ApbE family.</text>
</comment>
<dbReference type="Proteomes" id="UP000886814">
    <property type="component" value="Unassembled WGS sequence"/>
</dbReference>
<evidence type="ECO:0000256" key="9">
    <source>
        <dbReference type="ARBA" id="ARBA00048540"/>
    </source>
</evidence>
<evidence type="ECO:0000256" key="5">
    <source>
        <dbReference type="ARBA" id="ARBA00022723"/>
    </source>
</evidence>
<keyword evidence="7 10" id="KW-0460">Magnesium</keyword>
<evidence type="ECO:0000313" key="12">
    <source>
        <dbReference type="EMBL" id="HIV38569.1"/>
    </source>
</evidence>
<feature type="binding site" evidence="11">
    <location>
        <position position="301"/>
    </location>
    <ligand>
        <name>Mg(2+)</name>
        <dbReference type="ChEBI" id="CHEBI:18420"/>
    </ligand>
</feature>
<comment type="catalytic activity">
    <reaction evidence="9 10">
        <text>L-threonyl-[protein] + FAD = FMN-L-threonyl-[protein] + AMP + H(+)</text>
        <dbReference type="Rhea" id="RHEA:36847"/>
        <dbReference type="Rhea" id="RHEA-COMP:11060"/>
        <dbReference type="Rhea" id="RHEA-COMP:11061"/>
        <dbReference type="ChEBI" id="CHEBI:15378"/>
        <dbReference type="ChEBI" id="CHEBI:30013"/>
        <dbReference type="ChEBI" id="CHEBI:57692"/>
        <dbReference type="ChEBI" id="CHEBI:74257"/>
        <dbReference type="ChEBI" id="CHEBI:456215"/>
        <dbReference type="EC" id="2.7.1.180"/>
    </reaction>
</comment>
<comment type="cofactor">
    <cofactor evidence="11">
        <name>Mg(2+)</name>
        <dbReference type="ChEBI" id="CHEBI:18420"/>
    </cofactor>
    <cofactor evidence="11">
        <name>Mn(2+)</name>
        <dbReference type="ChEBI" id="CHEBI:29035"/>
    </cofactor>
    <text evidence="11">Magnesium. Can also use manganese.</text>
</comment>
<dbReference type="SUPFAM" id="SSF143631">
    <property type="entry name" value="ApbE-like"/>
    <property type="match status" value="1"/>
</dbReference>
<reference evidence="12" key="1">
    <citation type="journal article" date="2021" name="PeerJ">
        <title>Extensive microbial diversity within the chicken gut microbiome revealed by metagenomics and culture.</title>
        <authorList>
            <person name="Gilroy R."/>
            <person name="Ravi A."/>
            <person name="Getino M."/>
            <person name="Pursley I."/>
            <person name="Horton D.L."/>
            <person name="Alikhan N.F."/>
            <person name="Baker D."/>
            <person name="Gharbi K."/>
            <person name="Hall N."/>
            <person name="Watson M."/>
            <person name="Adriaenssens E.M."/>
            <person name="Foster-Nyarko E."/>
            <person name="Jarju S."/>
            <person name="Secka A."/>
            <person name="Antonio M."/>
            <person name="Oren A."/>
            <person name="Chaudhuri R.R."/>
            <person name="La Ragione R."/>
            <person name="Hildebrand F."/>
            <person name="Pallen M.J."/>
        </authorList>
    </citation>
    <scope>NUCLEOTIDE SEQUENCE</scope>
    <source>
        <strain evidence="12">CHK195-9823</strain>
    </source>
</reference>
<comment type="caution">
    <text evidence="12">The sequence shown here is derived from an EMBL/GenBank/DDBJ whole genome shotgun (WGS) entry which is preliminary data.</text>
</comment>
<dbReference type="InterPro" id="IPR003374">
    <property type="entry name" value="ApbE-like_sf"/>
</dbReference>
<keyword evidence="3 10" id="KW-0285">Flavoprotein</keyword>
<dbReference type="PANTHER" id="PTHR30040:SF2">
    <property type="entry name" value="FAD:PROTEIN FMN TRANSFERASE"/>
    <property type="match status" value="1"/>
</dbReference>
<keyword evidence="4 10" id="KW-0808">Transferase</keyword>
<dbReference type="InterPro" id="IPR024932">
    <property type="entry name" value="ApbE"/>
</dbReference>
<gene>
    <name evidence="12" type="ORF">H9747_06145</name>
</gene>
<protein>
    <recommendedName>
        <fullName evidence="2 10">FAD:protein FMN transferase</fullName>
        <ecNumber evidence="1 10">2.7.1.180</ecNumber>
    </recommendedName>
    <alternativeName>
        <fullName evidence="8 10">Flavin transferase</fullName>
    </alternativeName>
</protein>
<dbReference type="Gene3D" id="3.10.520.10">
    <property type="entry name" value="ApbE-like domains"/>
    <property type="match status" value="1"/>
</dbReference>
<feature type="binding site" evidence="11">
    <location>
        <position position="183"/>
    </location>
    <ligand>
        <name>Mg(2+)</name>
        <dbReference type="ChEBI" id="CHEBI:18420"/>
    </ligand>
</feature>
<name>A0A9D1PC80_9FIRM</name>
<evidence type="ECO:0000256" key="2">
    <source>
        <dbReference type="ARBA" id="ARBA00016337"/>
    </source>
</evidence>
<dbReference type="EMBL" id="DXIQ01000035">
    <property type="protein sequence ID" value="HIV38569.1"/>
    <property type="molecule type" value="Genomic_DNA"/>
</dbReference>
<evidence type="ECO:0000256" key="4">
    <source>
        <dbReference type="ARBA" id="ARBA00022679"/>
    </source>
</evidence>
<keyword evidence="6 10" id="KW-0274">FAD</keyword>
<evidence type="ECO:0000313" key="13">
    <source>
        <dbReference type="Proteomes" id="UP000886814"/>
    </source>
</evidence>
<dbReference type="EC" id="2.7.1.180" evidence="1 10"/>
<organism evidence="12 13">
    <name type="scientific">Candidatus Blautia stercorigallinarum</name>
    <dbReference type="NCBI Taxonomy" id="2838501"/>
    <lineage>
        <taxon>Bacteria</taxon>
        <taxon>Bacillati</taxon>
        <taxon>Bacillota</taxon>
        <taxon>Clostridia</taxon>
        <taxon>Lachnospirales</taxon>
        <taxon>Lachnospiraceae</taxon>
        <taxon>Blautia</taxon>
    </lineage>
</organism>
<evidence type="ECO:0000256" key="11">
    <source>
        <dbReference type="PIRSR" id="PIRSR006268-2"/>
    </source>
</evidence>
<reference evidence="12" key="2">
    <citation type="submission" date="2021-04" db="EMBL/GenBank/DDBJ databases">
        <authorList>
            <person name="Gilroy R."/>
        </authorList>
    </citation>
    <scope>NUCLEOTIDE SEQUENCE</scope>
    <source>
        <strain evidence="12">CHK195-9823</strain>
    </source>
</reference>
<accession>A0A9D1PC80</accession>